<keyword evidence="6" id="KW-0067">ATP-binding</keyword>
<dbReference type="PANTHER" id="PTHR43289">
    <property type="entry name" value="MITOGEN-ACTIVATED PROTEIN KINASE KINASE KINASE 20-RELATED"/>
    <property type="match status" value="1"/>
</dbReference>
<evidence type="ECO:0000256" key="5">
    <source>
        <dbReference type="ARBA" id="ARBA00022777"/>
    </source>
</evidence>
<dbReference type="SMART" id="SM00220">
    <property type="entry name" value="S_TKc"/>
    <property type="match status" value="1"/>
</dbReference>
<comment type="caution">
    <text evidence="9">The sequence shown here is derived from an EMBL/GenBank/DDBJ whole genome shotgun (WGS) entry which is preliminary data.</text>
</comment>
<evidence type="ECO:0000256" key="4">
    <source>
        <dbReference type="ARBA" id="ARBA00022741"/>
    </source>
</evidence>
<dbReference type="EMBL" id="BAOQ01000034">
    <property type="protein sequence ID" value="GAC85423.1"/>
    <property type="molecule type" value="Genomic_DNA"/>
</dbReference>
<dbReference type="InterPro" id="IPR008271">
    <property type="entry name" value="Ser/Thr_kinase_AS"/>
</dbReference>
<dbReference type="Gene3D" id="1.10.510.10">
    <property type="entry name" value="Transferase(Phosphotransferase) domain 1"/>
    <property type="match status" value="1"/>
</dbReference>
<dbReference type="CDD" id="cd14014">
    <property type="entry name" value="STKc_PknB_like"/>
    <property type="match status" value="1"/>
</dbReference>
<dbReference type="PROSITE" id="PS50011">
    <property type="entry name" value="PROTEIN_KINASE_DOM"/>
    <property type="match status" value="1"/>
</dbReference>
<gene>
    <name evidence="9" type="ORF">GP2_034_00800</name>
</gene>
<evidence type="ECO:0000256" key="3">
    <source>
        <dbReference type="ARBA" id="ARBA00022679"/>
    </source>
</evidence>
<dbReference type="RefSeq" id="WP_006901643.1">
    <property type="nucleotide sequence ID" value="NZ_BAOQ01000034.1"/>
</dbReference>
<evidence type="ECO:0000256" key="1">
    <source>
        <dbReference type="ARBA" id="ARBA00012513"/>
    </source>
</evidence>
<sequence length="415" mass="45551">MGTVYLARHPRLSRNQALKVLDSALGADPSFRDRFRREAQLAARLDHPNIVAVHDAGVDDSVMWIAMQYIEGTDAAELLRTAPAPLPADQAVDIIAQAGAGLDHAHAFGMLHRDVKPANILVAENIGPRGRPRVLVADFGVARLLDDAGGLTETGMVVGTLAYAAPEMFAAAELTPAVDIYALGCVLYELLTGEQVFTGRDALALVNAHGTTPPPRVTALRPDLPRPSTTSCSARWRRTRLSVSRAAPISRTQRWPHSRTPAGPRSSPTTRTRREHRQWTSASTRPLRPPTTAPRRRHSSPTPGHALPCRPQPTRARRKRFSPEPGTGLPRRPRTARPGHNPCPRPSATDSTRTPRRRRLRIPPCTASRPRMQRHPRTPGPPARNRRAAETRCRTFSRAARCCSSSRSSRSARCT</sequence>
<evidence type="ECO:0000259" key="8">
    <source>
        <dbReference type="PROSITE" id="PS50011"/>
    </source>
</evidence>
<dbReference type="Proteomes" id="UP000035021">
    <property type="component" value="Unassembled WGS sequence"/>
</dbReference>
<feature type="region of interest" description="Disordered" evidence="7">
    <location>
        <begin position="208"/>
        <end position="392"/>
    </location>
</feature>
<keyword evidence="3" id="KW-0808">Transferase</keyword>
<dbReference type="EC" id="2.7.11.1" evidence="1"/>
<keyword evidence="4" id="KW-0547">Nucleotide-binding</keyword>
<reference evidence="9 10" key="1">
    <citation type="submission" date="2013-02" db="EMBL/GenBank/DDBJ databases">
        <title>Whole genome shotgun sequence of Gordonia paraffinivorans NBRC 108238.</title>
        <authorList>
            <person name="Isaki-Nakamura S."/>
            <person name="Hosoyama A."/>
            <person name="Tsuchikane K."/>
            <person name="Ando Y."/>
            <person name="Baba S."/>
            <person name="Ohji S."/>
            <person name="Hamada M."/>
            <person name="Tamura T."/>
            <person name="Yamazoe A."/>
            <person name="Yamazaki S."/>
            <person name="Fujita N."/>
        </authorList>
    </citation>
    <scope>NUCLEOTIDE SEQUENCE [LARGE SCALE GENOMIC DNA]</scope>
    <source>
        <strain evidence="9 10">NBRC 108238</strain>
    </source>
</reference>
<protein>
    <recommendedName>
        <fullName evidence="1">non-specific serine/threonine protein kinase</fullName>
        <ecNumber evidence="1">2.7.11.1</ecNumber>
    </recommendedName>
</protein>
<name>A0ABQ0IPD7_9ACTN</name>
<dbReference type="PROSITE" id="PS00108">
    <property type="entry name" value="PROTEIN_KINASE_ST"/>
    <property type="match status" value="1"/>
</dbReference>
<evidence type="ECO:0000313" key="10">
    <source>
        <dbReference type="Proteomes" id="UP000035021"/>
    </source>
</evidence>
<evidence type="ECO:0000256" key="6">
    <source>
        <dbReference type="ARBA" id="ARBA00022840"/>
    </source>
</evidence>
<dbReference type="Pfam" id="PF00069">
    <property type="entry name" value="Pkinase"/>
    <property type="match status" value="1"/>
</dbReference>
<dbReference type="Gene3D" id="3.30.200.20">
    <property type="entry name" value="Phosphorylase Kinase, domain 1"/>
    <property type="match status" value="1"/>
</dbReference>
<dbReference type="GO" id="GO:0004674">
    <property type="term" value="F:protein serine/threonine kinase activity"/>
    <property type="evidence" value="ECO:0007669"/>
    <property type="project" value="UniProtKB-KW"/>
</dbReference>
<organism evidence="9 10">
    <name type="scientific">Gordonia paraffinivorans NBRC 108238</name>
    <dbReference type="NCBI Taxonomy" id="1223543"/>
    <lineage>
        <taxon>Bacteria</taxon>
        <taxon>Bacillati</taxon>
        <taxon>Actinomycetota</taxon>
        <taxon>Actinomycetes</taxon>
        <taxon>Mycobacteriales</taxon>
        <taxon>Gordoniaceae</taxon>
        <taxon>Gordonia</taxon>
    </lineage>
</organism>
<feature type="domain" description="Protein kinase" evidence="8">
    <location>
        <begin position="1"/>
        <end position="260"/>
    </location>
</feature>
<feature type="compositionally biased region" description="Low complexity" evidence="7">
    <location>
        <begin position="258"/>
        <end position="270"/>
    </location>
</feature>
<dbReference type="InterPro" id="IPR000719">
    <property type="entry name" value="Prot_kinase_dom"/>
</dbReference>
<accession>A0ABQ0IPD7</accession>
<evidence type="ECO:0000256" key="2">
    <source>
        <dbReference type="ARBA" id="ARBA00022527"/>
    </source>
</evidence>
<keyword evidence="5 9" id="KW-0418">Kinase</keyword>
<evidence type="ECO:0000313" key="9">
    <source>
        <dbReference type="EMBL" id="GAC85423.1"/>
    </source>
</evidence>
<evidence type="ECO:0000256" key="7">
    <source>
        <dbReference type="SAM" id="MobiDB-lite"/>
    </source>
</evidence>
<dbReference type="InterPro" id="IPR011009">
    <property type="entry name" value="Kinase-like_dom_sf"/>
</dbReference>
<dbReference type="SUPFAM" id="SSF56112">
    <property type="entry name" value="Protein kinase-like (PK-like)"/>
    <property type="match status" value="1"/>
</dbReference>
<proteinExistence type="predicted"/>
<keyword evidence="10" id="KW-1185">Reference proteome</keyword>
<dbReference type="PANTHER" id="PTHR43289:SF6">
    <property type="entry name" value="SERINE_THREONINE-PROTEIN KINASE NEKL-3"/>
    <property type="match status" value="1"/>
</dbReference>
<keyword evidence="2 9" id="KW-0723">Serine/threonine-protein kinase</keyword>